<dbReference type="SUPFAM" id="SSF52799">
    <property type="entry name" value="(Phosphotyrosine protein) phosphatases II"/>
    <property type="match status" value="1"/>
</dbReference>
<gene>
    <name evidence="2" type="ORF">SAMN05444272_3807</name>
</gene>
<evidence type="ECO:0000259" key="1">
    <source>
        <dbReference type="PROSITE" id="PS50056"/>
    </source>
</evidence>
<dbReference type="PROSITE" id="PS00383">
    <property type="entry name" value="TYR_PHOSPHATASE_1"/>
    <property type="match status" value="1"/>
</dbReference>
<dbReference type="AlphaFoldDB" id="A0A1M7NL94"/>
<keyword evidence="3" id="KW-1185">Reference proteome</keyword>
<proteinExistence type="predicted"/>
<dbReference type="Proteomes" id="UP000186002">
    <property type="component" value="Unassembled WGS sequence"/>
</dbReference>
<dbReference type="OrthoDB" id="9806482at2"/>
<dbReference type="PROSITE" id="PS50056">
    <property type="entry name" value="TYR_PHOSPHATASE_2"/>
    <property type="match status" value="1"/>
</dbReference>
<dbReference type="STRING" id="735517.SAMN05444272_3807"/>
<dbReference type="PANTHER" id="PTHR23339">
    <property type="entry name" value="TYROSINE SPECIFIC PROTEIN PHOSPHATASE AND DUAL SPECIFICITY PROTEIN PHOSPHATASE"/>
    <property type="match status" value="1"/>
</dbReference>
<dbReference type="RefSeq" id="WP_073014947.1">
    <property type="nucleotide sequence ID" value="NZ_FRBW01000005.1"/>
</dbReference>
<dbReference type="Gene3D" id="3.90.190.10">
    <property type="entry name" value="Protein tyrosine phosphatase superfamily"/>
    <property type="match status" value="1"/>
</dbReference>
<dbReference type="InterPro" id="IPR016130">
    <property type="entry name" value="Tyr_Pase_AS"/>
</dbReference>
<name>A0A1M7NL94_9HYPH</name>
<accession>A0A1M7NL94</accession>
<feature type="domain" description="Tyrosine specific protein phosphatases" evidence="1">
    <location>
        <begin position="104"/>
        <end position="172"/>
    </location>
</feature>
<reference evidence="2 3" key="1">
    <citation type="submission" date="2016-11" db="EMBL/GenBank/DDBJ databases">
        <authorList>
            <person name="Jaros S."/>
            <person name="Januszkiewicz K."/>
            <person name="Wedrychowicz H."/>
        </authorList>
    </citation>
    <scope>NUCLEOTIDE SEQUENCE [LARGE SCALE GENOMIC DNA]</scope>
    <source>
        <strain evidence="2 3">DSM 22153</strain>
    </source>
</reference>
<protein>
    <submittedName>
        <fullName evidence="2">Dual specificity phosphatase, catalytic domain</fullName>
    </submittedName>
</protein>
<evidence type="ECO:0000313" key="2">
    <source>
        <dbReference type="EMBL" id="SHN04098.1"/>
    </source>
</evidence>
<dbReference type="InterPro" id="IPR050561">
    <property type="entry name" value="PTP"/>
</dbReference>
<organism evidence="2 3">
    <name type="scientific">Roseibium suaedae</name>
    <dbReference type="NCBI Taxonomy" id="735517"/>
    <lineage>
        <taxon>Bacteria</taxon>
        <taxon>Pseudomonadati</taxon>
        <taxon>Pseudomonadota</taxon>
        <taxon>Alphaproteobacteria</taxon>
        <taxon>Hyphomicrobiales</taxon>
        <taxon>Stappiaceae</taxon>
        <taxon>Roseibium</taxon>
    </lineage>
</organism>
<dbReference type="EMBL" id="FRBW01000005">
    <property type="protein sequence ID" value="SHN04098.1"/>
    <property type="molecule type" value="Genomic_DNA"/>
</dbReference>
<sequence length="177" mass="18976">MHRKSLQPITLLRTPISETAQIILSGAPGVVIEEDGVLSLNEDVLEAEMSRLASHGVKLLVALVEDAEIHPVAYEDIADAANLSGISSIRLPIADFQAPASGQEQHWQTIRNEAKQVFSRGHSVAFHCLAGIGRSSMMAASLLIHLGMSPDEALDAIRRALPGAVETSAQLAYLRSH</sequence>
<evidence type="ECO:0000313" key="3">
    <source>
        <dbReference type="Proteomes" id="UP000186002"/>
    </source>
</evidence>
<dbReference type="InterPro" id="IPR000387">
    <property type="entry name" value="Tyr_Pase_dom"/>
</dbReference>
<dbReference type="Pfam" id="PF22785">
    <property type="entry name" value="Tc-R-P"/>
    <property type="match status" value="1"/>
</dbReference>
<dbReference type="InterPro" id="IPR029021">
    <property type="entry name" value="Prot-tyrosine_phosphatase-like"/>
</dbReference>
<dbReference type="FunFam" id="3.90.190.10:FF:000157">
    <property type="entry name" value="Protein-tyrosine phosphatase"/>
    <property type="match status" value="1"/>
</dbReference>